<dbReference type="InterPro" id="IPR036102">
    <property type="entry name" value="OsmC/Ohrsf"/>
</dbReference>
<gene>
    <name evidence="1" type="ORF">BHF68_04175</name>
</gene>
<dbReference type="EMBL" id="MIJE01000011">
    <property type="protein sequence ID" value="OEF97412.1"/>
    <property type="molecule type" value="Genomic_DNA"/>
</dbReference>
<organism evidence="1 2">
    <name type="scientific">Desulfuribacillus alkaliarsenatis</name>
    <dbReference type="NCBI Taxonomy" id="766136"/>
    <lineage>
        <taxon>Bacteria</taxon>
        <taxon>Bacillati</taxon>
        <taxon>Bacillota</taxon>
        <taxon>Desulfuribacillia</taxon>
        <taxon>Desulfuribacillales</taxon>
        <taxon>Desulfuribacillaceae</taxon>
        <taxon>Desulfuribacillus</taxon>
    </lineage>
</organism>
<reference evidence="1 2" key="1">
    <citation type="submission" date="2016-09" db="EMBL/GenBank/DDBJ databases">
        <title>Draft genome sequence for the type strain of Desulfuribacillus alkaliarsenatis AHT28, an obligately anaerobic, sulfidogenic bacterium isolated from Russian soda lake sediments.</title>
        <authorList>
            <person name="Abin C.A."/>
            <person name="Hollibaugh J.T."/>
        </authorList>
    </citation>
    <scope>NUCLEOTIDE SEQUENCE [LARGE SCALE GENOMIC DNA]</scope>
    <source>
        <strain evidence="1 2">AHT28</strain>
    </source>
</reference>
<comment type="caution">
    <text evidence="1">The sequence shown here is derived from an EMBL/GenBank/DDBJ whole genome shotgun (WGS) entry which is preliminary data.</text>
</comment>
<evidence type="ECO:0000313" key="2">
    <source>
        <dbReference type="Proteomes" id="UP000094296"/>
    </source>
</evidence>
<accession>A0A1E5G2V9</accession>
<dbReference type="Gene3D" id="3.30.300.20">
    <property type="match status" value="1"/>
</dbReference>
<keyword evidence="2" id="KW-1185">Reference proteome</keyword>
<dbReference type="PANTHER" id="PTHR35368:SF1">
    <property type="entry name" value="HYDROPEROXIDE REDUCTASE"/>
    <property type="match status" value="1"/>
</dbReference>
<dbReference type="RefSeq" id="WP_069642810.1">
    <property type="nucleotide sequence ID" value="NZ_MIJE01000011.1"/>
</dbReference>
<evidence type="ECO:0008006" key="3">
    <source>
        <dbReference type="Google" id="ProtNLM"/>
    </source>
</evidence>
<dbReference type="PANTHER" id="PTHR35368">
    <property type="entry name" value="HYDROPEROXIDE REDUCTASE"/>
    <property type="match status" value="1"/>
</dbReference>
<dbReference type="InterPro" id="IPR003718">
    <property type="entry name" value="OsmC/Ohr_fam"/>
</dbReference>
<dbReference type="SUPFAM" id="SSF82784">
    <property type="entry name" value="OsmC-like"/>
    <property type="match status" value="1"/>
</dbReference>
<dbReference type="STRING" id="766136.BHF68_04175"/>
<name>A0A1E5G2V9_9FIRM</name>
<dbReference type="InterPro" id="IPR052924">
    <property type="entry name" value="OsmC/Ohr_hydroprdx_reductase"/>
</dbReference>
<evidence type="ECO:0000313" key="1">
    <source>
        <dbReference type="EMBL" id="OEF97412.1"/>
    </source>
</evidence>
<proteinExistence type="predicted"/>
<dbReference type="InterPro" id="IPR015946">
    <property type="entry name" value="KH_dom-like_a/b"/>
</dbReference>
<protein>
    <recommendedName>
        <fullName evidence="3">Osmotically inducible protein OsmC</fullName>
    </recommendedName>
</protein>
<sequence>MAKDLKKTLETMMRVFGKKPQEATTVYTAECEWKGNLLIEAKMGEFIQKIDEPEYMCGTNLGPSPLDIQMAALGSCQEIMYVAFAAVMGIQLDEVKVKVDGEIDLRGMFGMDGVSAGFQKIHYVTTIKSPESKEKLDQLVKAVEANCPVMDSLKRPVEVTGEVKFS</sequence>
<dbReference type="Pfam" id="PF02566">
    <property type="entry name" value="OsmC"/>
    <property type="match status" value="1"/>
</dbReference>
<dbReference type="OrthoDB" id="1433018at2"/>
<dbReference type="Proteomes" id="UP000094296">
    <property type="component" value="Unassembled WGS sequence"/>
</dbReference>
<dbReference type="AlphaFoldDB" id="A0A1E5G2V9"/>